<dbReference type="AlphaFoldDB" id="A0A0R2CZP2"/>
<dbReference type="EMBL" id="AYZR01000008">
    <property type="protein sequence ID" value="KRM93593.1"/>
    <property type="molecule type" value="Genomic_DNA"/>
</dbReference>
<evidence type="ECO:0000313" key="2">
    <source>
        <dbReference type="Proteomes" id="UP000051256"/>
    </source>
</evidence>
<dbReference type="RefSeq" id="WP_054669100.1">
    <property type="nucleotide sequence ID" value="NZ_AYZR01000008.1"/>
</dbReference>
<organism evidence="1 2">
    <name type="scientific">Lentilactobacillus senioris DSM 24302 = JCM 17472</name>
    <dbReference type="NCBI Taxonomy" id="1423802"/>
    <lineage>
        <taxon>Bacteria</taxon>
        <taxon>Bacillati</taxon>
        <taxon>Bacillota</taxon>
        <taxon>Bacilli</taxon>
        <taxon>Lactobacillales</taxon>
        <taxon>Lactobacillaceae</taxon>
        <taxon>Lentilactobacillus</taxon>
    </lineage>
</organism>
<protein>
    <submittedName>
        <fullName evidence="1">Uncharacterized protein</fullName>
    </submittedName>
</protein>
<name>A0A0R2CZP2_9LACO</name>
<keyword evidence="2" id="KW-1185">Reference proteome</keyword>
<evidence type="ECO:0000313" key="1">
    <source>
        <dbReference type="EMBL" id="KRM93593.1"/>
    </source>
</evidence>
<reference evidence="1 2" key="1">
    <citation type="journal article" date="2015" name="Genome Announc.">
        <title>Expanding the biotechnology potential of lactobacilli through comparative genomics of 213 strains and associated genera.</title>
        <authorList>
            <person name="Sun Z."/>
            <person name="Harris H.M."/>
            <person name="McCann A."/>
            <person name="Guo C."/>
            <person name="Argimon S."/>
            <person name="Zhang W."/>
            <person name="Yang X."/>
            <person name="Jeffery I.B."/>
            <person name="Cooney J.C."/>
            <person name="Kagawa T.F."/>
            <person name="Liu W."/>
            <person name="Song Y."/>
            <person name="Salvetti E."/>
            <person name="Wrobel A."/>
            <person name="Rasinkangas P."/>
            <person name="Parkhill J."/>
            <person name="Rea M.C."/>
            <person name="O'Sullivan O."/>
            <person name="Ritari J."/>
            <person name="Douillard F.P."/>
            <person name="Paul Ross R."/>
            <person name="Yang R."/>
            <person name="Briner A.E."/>
            <person name="Felis G.E."/>
            <person name="de Vos W.M."/>
            <person name="Barrangou R."/>
            <person name="Klaenhammer T.R."/>
            <person name="Caufield P.W."/>
            <person name="Cui Y."/>
            <person name="Zhang H."/>
            <person name="O'Toole P.W."/>
        </authorList>
    </citation>
    <scope>NUCLEOTIDE SEQUENCE [LARGE SCALE GENOMIC DNA]</scope>
    <source>
        <strain evidence="1 2">DSM 24302</strain>
    </source>
</reference>
<proteinExistence type="predicted"/>
<gene>
    <name evidence="1" type="ORF">FC56_GL000309</name>
</gene>
<dbReference type="Proteomes" id="UP000051256">
    <property type="component" value="Unassembled WGS sequence"/>
</dbReference>
<dbReference type="PATRIC" id="fig|1423802.4.peg.317"/>
<accession>A0A0R2CZP2</accession>
<comment type="caution">
    <text evidence="1">The sequence shown here is derived from an EMBL/GenBank/DDBJ whole genome shotgun (WGS) entry which is preliminary data.</text>
</comment>
<sequence length="84" mass="9690">MAKYNKSFEEMSKAFSDFSSEYENDLLKQLADMGFSLDDEIYFNTPIEHNKNKITEDDDSIFVVEDSLNFPTSNIIYTDNILAA</sequence>
<dbReference type="STRING" id="1423802.FC56_GL000309"/>